<dbReference type="Proteomes" id="UP001157017">
    <property type="component" value="Unassembled WGS sequence"/>
</dbReference>
<dbReference type="SUPFAM" id="SSF52540">
    <property type="entry name" value="P-loop containing nucleoside triphosphate hydrolases"/>
    <property type="match status" value="1"/>
</dbReference>
<dbReference type="InterPro" id="IPR003439">
    <property type="entry name" value="ABC_transporter-like_ATP-bd"/>
</dbReference>
<accession>A0ABQ6JHT0</accession>
<reference evidence="5" key="1">
    <citation type="journal article" date="2019" name="Int. J. Syst. Evol. Microbiol.">
        <title>The Global Catalogue of Microorganisms (GCM) 10K type strain sequencing project: providing services to taxonomists for standard genome sequencing and annotation.</title>
        <authorList>
            <consortium name="The Broad Institute Genomics Platform"/>
            <consortium name="The Broad Institute Genome Sequencing Center for Infectious Disease"/>
            <person name="Wu L."/>
            <person name="Ma J."/>
        </authorList>
    </citation>
    <scope>NUCLEOTIDE SEQUENCE [LARGE SCALE GENOMIC DNA]</scope>
    <source>
        <strain evidence="5">NBRC 108730</strain>
    </source>
</reference>
<organism evidence="4 5">
    <name type="scientific">Angustibacter aerolatus</name>
    <dbReference type="NCBI Taxonomy" id="1162965"/>
    <lineage>
        <taxon>Bacteria</taxon>
        <taxon>Bacillati</taxon>
        <taxon>Actinomycetota</taxon>
        <taxon>Actinomycetes</taxon>
        <taxon>Kineosporiales</taxon>
        <taxon>Kineosporiaceae</taxon>
    </lineage>
</organism>
<evidence type="ECO:0000313" key="4">
    <source>
        <dbReference type="EMBL" id="GMA87389.1"/>
    </source>
</evidence>
<feature type="compositionally biased region" description="Basic and acidic residues" evidence="2">
    <location>
        <begin position="96"/>
        <end position="114"/>
    </location>
</feature>
<dbReference type="Pfam" id="PF00005">
    <property type="entry name" value="ABC_tran"/>
    <property type="match status" value="1"/>
</dbReference>
<proteinExistence type="predicted"/>
<keyword evidence="5" id="KW-1185">Reference proteome</keyword>
<comment type="caution">
    <text evidence="4">The sequence shown here is derived from an EMBL/GenBank/DDBJ whole genome shotgun (WGS) entry which is preliminary data.</text>
</comment>
<evidence type="ECO:0000259" key="3">
    <source>
        <dbReference type="Pfam" id="PF00005"/>
    </source>
</evidence>
<evidence type="ECO:0000313" key="5">
    <source>
        <dbReference type="Proteomes" id="UP001157017"/>
    </source>
</evidence>
<dbReference type="InterPro" id="IPR027417">
    <property type="entry name" value="P-loop_NTPase"/>
</dbReference>
<name>A0ABQ6JHT0_9ACTN</name>
<feature type="domain" description="ABC transporter" evidence="3">
    <location>
        <begin position="28"/>
        <end position="75"/>
    </location>
</feature>
<dbReference type="Gene3D" id="3.40.50.300">
    <property type="entry name" value="P-loop containing nucleotide triphosphate hydrolases"/>
    <property type="match status" value="1"/>
</dbReference>
<evidence type="ECO:0000256" key="1">
    <source>
        <dbReference type="ARBA" id="ARBA00022448"/>
    </source>
</evidence>
<gene>
    <name evidence="4" type="ORF">GCM10025868_26390</name>
</gene>
<evidence type="ECO:0000256" key="2">
    <source>
        <dbReference type="SAM" id="MobiDB-lite"/>
    </source>
</evidence>
<dbReference type="EMBL" id="BSUZ01000001">
    <property type="protein sequence ID" value="GMA87389.1"/>
    <property type="molecule type" value="Genomic_DNA"/>
</dbReference>
<dbReference type="PANTHER" id="PTHR42781:SF4">
    <property type="entry name" value="SPERMIDINE_PUTRESCINE IMPORT ATP-BINDING PROTEIN POTA"/>
    <property type="match status" value="1"/>
</dbReference>
<keyword evidence="1" id="KW-0813">Transport</keyword>
<sequence length="123" mass="13203">MSTPEAPAVRLRGLRKVYPGRPPVTAVDGVDLDIADGEFFSMLGPSGSGKTTVLRMIAGFEEPTEGTVEPGRRRRDRAAAAPARRQHRVPGLRALPAHERAAERRVRAAGEAGRRCRAPAAGR</sequence>
<protein>
    <recommendedName>
        <fullName evidence="3">ABC transporter domain-containing protein</fullName>
    </recommendedName>
</protein>
<feature type="region of interest" description="Disordered" evidence="2">
    <location>
        <begin position="64"/>
        <end position="123"/>
    </location>
</feature>
<dbReference type="PANTHER" id="PTHR42781">
    <property type="entry name" value="SPERMIDINE/PUTRESCINE IMPORT ATP-BINDING PROTEIN POTA"/>
    <property type="match status" value="1"/>
</dbReference>
<dbReference type="InterPro" id="IPR050093">
    <property type="entry name" value="ABC_SmlMolc_Importer"/>
</dbReference>